<protein>
    <recommendedName>
        <fullName evidence="4">PDZ domain-containing protein</fullName>
    </recommendedName>
</protein>
<feature type="region of interest" description="Disordered" evidence="1">
    <location>
        <begin position="23"/>
        <end position="57"/>
    </location>
</feature>
<dbReference type="Proteomes" id="UP001307889">
    <property type="component" value="Chromosome 10"/>
</dbReference>
<feature type="compositionally biased region" description="Gly residues" evidence="1">
    <location>
        <begin position="25"/>
        <end position="35"/>
    </location>
</feature>
<proteinExistence type="predicted"/>
<evidence type="ECO:0000256" key="1">
    <source>
        <dbReference type="SAM" id="MobiDB-lite"/>
    </source>
</evidence>
<keyword evidence="3" id="KW-1185">Reference proteome</keyword>
<gene>
    <name evidence="2" type="ORF">NTJ_12502</name>
</gene>
<sequence>MRGSGCCGDPSNLLFVLFHQELNGGEQGQDGGGRVSGQQQQPTSQQTTETERKTRPLTTTLDLLTQRASGSFFNAIEIIPPEGSFAAVGRGGKRETPSECL</sequence>
<feature type="compositionally biased region" description="Low complexity" evidence="1">
    <location>
        <begin position="36"/>
        <end position="48"/>
    </location>
</feature>
<evidence type="ECO:0008006" key="4">
    <source>
        <dbReference type="Google" id="ProtNLM"/>
    </source>
</evidence>
<evidence type="ECO:0000313" key="2">
    <source>
        <dbReference type="EMBL" id="BES99685.1"/>
    </source>
</evidence>
<dbReference type="EMBL" id="AP028918">
    <property type="protein sequence ID" value="BES99685.1"/>
    <property type="molecule type" value="Genomic_DNA"/>
</dbReference>
<reference evidence="2 3" key="1">
    <citation type="submission" date="2023-09" db="EMBL/GenBank/DDBJ databases">
        <title>Nesidiocoris tenuis whole genome shotgun sequence.</title>
        <authorList>
            <person name="Shibata T."/>
            <person name="Shimoda M."/>
            <person name="Kobayashi T."/>
            <person name="Uehara T."/>
        </authorList>
    </citation>
    <scope>NUCLEOTIDE SEQUENCE [LARGE SCALE GENOMIC DNA]</scope>
    <source>
        <strain evidence="2 3">Japan</strain>
    </source>
</reference>
<organism evidence="2 3">
    <name type="scientific">Nesidiocoris tenuis</name>
    <dbReference type="NCBI Taxonomy" id="355587"/>
    <lineage>
        <taxon>Eukaryota</taxon>
        <taxon>Metazoa</taxon>
        <taxon>Ecdysozoa</taxon>
        <taxon>Arthropoda</taxon>
        <taxon>Hexapoda</taxon>
        <taxon>Insecta</taxon>
        <taxon>Pterygota</taxon>
        <taxon>Neoptera</taxon>
        <taxon>Paraneoptera</taxon>
        <taxon>Hemiptera</taxon>
        <taxon>Heteroptera</taxon>
        <taxon>Panheteroptera</taxon>
        <taxon>Cimicomorpha</taxon>
        <taxon>Miridae</taxon>
        <taxon>Dicyphina</taxon>
        <taxon>Nesidiocoris</taxon>
    </lineage>
</organism>
<accession>A0ABN7B5K2</accession>
<name>A0ABN7B5K2_9HEMI</name>
<evidence type="ECO:0000313" key="3">
    <source>
        <dbReference type="Proteomes" id="UP001307889"/>
    </source>
</evidence>